<dbReference type="InterPro" id="IPR000847">
    <property type="entry name" value="LysR_HTH_N"/>
</dbReference>
<dbReference type="GO" id="GO:0006351">
    <property type="term" value="P:DNA-templated transcription"/>
    <property type="evidence" value="ECO:0007669"/>
    <property type="project" value="TreeGrafter"/>
</dbReference>
<dbReference type="PROSITE" id="PS50931">
    <property type="entry name" value="HTH_LYSR"/>
    <property type="match status" value="1"/>
</dbReference>
<keyword evidence="4" id="KW-0804">Transcription</keyword>
<dbReference type="EMBL" id="FQUH01000001">
    <property type="protein sequence ID" value="SHE44721.1"/>
    <property type="molecule type" value="Genomic_DNA"/>
</dbReference>
<comment type="similarity">
    <text evidence="1">Belongs to the LysR transcriptional regulatory family.</text>
</comment>
<dbReference type="InterPro" id="IPR005119">
    <property type="entry name" value="LysR_subst-bd"/>
</dbReference>
<dbReference type="SUPFAM" id="SSF46785">
    <property type="entry name" value="Winged helix' DNA-binding domain"/>
    <property type="match status" value="1"/>
</dbReference>
<sequence>MLEAMEQFVKVIELGSFSAAASVLGKTPSTLTRRLDQLEHELGVKLLVRSTRHLELTPDGEQFYSQCQGIVSAVGQVKESFRKPREVVEGMLQITTFDTFGREMLAPLLPEFRQRYPDVRIGLSLENRMEDLYESNADLAVRYGRPEDSNLIYRPLLDMSAVLVAGPDYLAKHPPLTSPEDLRQHPCLAFLRPRQFTWWYFKKGNETRKVRIDPVLASKGGAPLLIWARENQGITIVSRVFAEHDLKAGRLVELLPSWQPSLTEQGDAMIYLTWKASSAKRPVVRAMVDFLVERVS</sequence>
<evidence type="ECO:0000313" key="6">
    <source>
        <dbReference type="EMBL" id="SHE44721.1"/>
    </source>
</evidence>
<evidence type="ECO:0000256" key="3">
    <source>
        <dbReference type="ARBA" id="ARBA00023125"/>
    </source>
</evidence>
<organism evidence="6 7">
    <name type="scientific">Vibrio gazogenes DSM 21264 = NBRC 103151</name>
    <dbReference type="NCBI Taxonomy" id="1123492"/>
    <lineage>
        <taxon>Bacteria</taxon>
        <taxon>Pseudomonadati</taxon>
        <taxon>Pseudomonadota</taxon>
        <taxon>Gammaproteobacteria</taxon>
        <taxon>Vibrionales</taxon>
        <taxon>Vibrionaceae</taxon>
        <taxon>Vibrio</taxon>
    </lineage>
</organism>
<feature type="domain" description="HTH lysR-type" evidence="5">
    <location>
        <begin position="1"/>
        <end position="57"/>
    </location>
</feature>
<gene>
    <name evidence="6" type="ORF">SAMN02745781_00337</name>
</gene>
<name>A0A1M4TJS1_VIBGA</name>
<dbReference type="SUPFAM" id="SSF53850">
    <property type="entry name" value="Periplasmic binding protein-like II"/>
    <property type="match status" value="1"/>
</dbReference>
<dbReference type="RefSeq" id="WP_072954753.1">
    <property type="nucleotide sequence ID" value="NZ_FQUH01000001.1"/>
</dbReference>
<dbReference type="InterPro" id="IPR036388">
    <property type="entry name" value="WH-like_DNA-bd_sf"/>
</dbReference>
<dbReference type="Pfam" id="PF00126">
    <property type="entry name" value="HTH_1"/>
    <property type="match status" value="1"/>
</dbReference>
<dbReference type="Gene3D" id="1.10.10.10">
    <property type="entry name" value="Winged helix-like DNA-binding domain superfamily/Winged helix DNA-binding domain"/>
    <property type="match status" value="1"/>
</dbReference>
<accession>A0A1M4TJS1</accession>
<dbReference type="GO" id="GO:0003700">
    <property type="term" value="F:DNA-binding transcription factor activity"/>
    <property type="evidence" value="ECO:0007669"/>
    <property type="project" value="InterPro"/>
</dbReference>
<dbReference type="InterPro" id="IPR058163">
    <property type="entry name" value="LysR-type_TF_proteobact-type"/>
</dbReference>
<dbReference type="PANTHER" id="PTHR30537:SF21">
    <property type="entry name" value="HTH-TYPE TRANSCRIPTIONAL REGULATOR SINR-RELATED"/>
    <property type="match status" value="1"/>
</dbReference>
<reference evidence="7" key="1">
    <citation type="submission" date="2016-11" db="EMBL/GenBank/DDBJ databases">
        <authorList>
            <person name="Varghese N."/>
            <person name="Submissions S."/>
        </authorList>
    </citation>
    <scope>NUCLEOTIDE SEQUENCE [LARGE SCALE GENOMIC DNA]</scope>
    <source>
        <strain evidence="7">DSM 21264</strain>
    </source>
</reference>
<evidence type="ECO:0000259" key="5">
    <source>
        <dbReference type="PROSITE" id="PS50931"/>
    </source>
</evidence>
<protein>
    <submittedName>
        <fullName evidence="6">DNA-binding transcriptional regulator, LysR family</fullName>
    </submittedName>
</protein>
<dbReference type="FunFam" id="1.10.10.10:FF:000001">
    <property type="entry name" value="LysR family transcriptional regulator"/>
    <property type="match status" value="1"/>
</dbReference>
<keyword evidence="2" id="KW-0805">Transcription regulation</keyword>
<dbReference type="GO" id="GO:0043565">
    <property type="term" value="F:sequence-specific DNA binding"/>
    <property type="evidence" value="ECO:0007669"/>
    <property type="project" value="TreeGrafter"/>
</dbReference>
<dbReference type="Gene3D" id="3.40.190.290">
    <property type="match status" value="1"/>
</dbReference>
<dbReference type="CDD" id="cd08422">
    <property type="entry name" value="PBP2_CrgA_like"/>
    <property type="match status" value="1"/>
</dbReference>
<evidence type="ECO:0000313" key="7">
    <source>
        <dbReference type="Proteomes" id="UP000184159"/>
    </source>
</evidence>
<keyword evidence="7" id="KW-1185">Reference proteome</keyword>
<evidence type="ECO:0000256" key="2">
    <source>
        <dbReference type="ARBA" id="ARBA00023015"/>
    </source>
</evidence>
<evidence type="ECO:0000256" key="4">
    <source>
        <dbReference type="ARBA" id="ARBA00023163"/>
    </source>
</evidence>
<evidence type="ECO:0000256" key="1">
    <source>
        <dbReference type="ARBA" id="ARBA00009437"/>
    </source>
</evidence>
<keyword evidence="3 6" id="KW-0238">DNA-binding</keyword>
<dbReference type="Proteomes" id="UP000184159">
    <property type="component" value="Unassembled WGS sequence"/>
</dbReference>
<dbReference type="PANTHER" id="PTHR30537">
    <property type="entry name" value="HTH-TYPE TRANSCRIPTIONAL REGULATOR"/>
    <property type="match status" value="1"/>
</dbReference>
<dbReference type="AlphaFoldDB" id="A0A1M4TJS1"/>
<dbReference type="InterPro" id="IPR036390">
    <property type="entry name" value="WH_DNA-bd_sf"/>
</dbReference>
<proteinExistence type="inferred from homology"/>
<dbReference type="Pfam" id="PF03466">
    <property type="entry name" value="LysR_substrate"/>
    <property type="match status" value="1"/>
</dbReference>